<gene>
    <name evidence="1" type="ORF">HNR07_003015</name>
</gene>
<reference evidence="1 2" key="1">
    <citation type="submission" date="2020-08" db="EMBL/GenBank/DDBJ databases">
        <title>Sequencing the genomes of 1000 actinobacteria strains.</title>
        <authorList>
            <person name="Klenk H.-P."/>
        </authorList>
    </citation>
    <scope>NUCLEOTIDE SEQUENCE [LARGE SCALE GENOMIC DNA]</scope>
    <source>
        <strain evidence="1 2">DSM 44598</strain>
    </source>
</reference>
<protein>
    <submittedName>
        <fullName evidence="1">Uncharacterized protein</fullName>
    </submittedName>
</protein>
<name>A0A840WP29_9ACTN</name>
<dbReference type="RefSeq" id="WP_184365479.1">
    <property type="nucleotide sequence ID" value="NZ_BAAAKM010000021.1"/>
</dbReference>
<evidence type="ECO:0000313" key="1">
    <source>
        <dbReference type="EMBL" id="MBB5491878.1"/>
    </source>
</evidence>
<keyword evidence="2" id="KW-1185">Reference proteome</keyword>
<dbReference type="Proteomes" id="UP000579647">
    <property type="component" value="Unassembled WGS sequence"/>
</dbReference>
<dbReference type="EMBL" id="JACHDO010000001">
    <property type="protein sequence ID" value="MBB5491878.1"/>
    <property type="molecule type" value="Genomic_DNA"/>
</dbReference>
<accession>A0A840WP29</accession>
<sequence length="229" mass="25430">MEGALSLIALVAVVVSAGVITVAAHFRKERVSELRHWADEHGWHYTEHHPRPLEEATPPLALRGRDPRVRHVLTGRRGAHLVTMYELSHSAPTSARRGTGQARHTHRVVAVHAPGGGGELEIRRRDLARTVSLDGRGDPEEVDRAFAEAFHTVSSDDRFARAVLDHGTVSWLLSDCRSRSLPVRFTGGHVMTWAAMRLDPDRALTAADYLIELMSRVPEQAWERNTTGS</sequence>
<organism evidence="1 2">
    <name type="scientific">Nocardiopsis metallicus</name>
    <dbReference type="NCBI Taxonomy" id="179819"/>
    <lineage>
        <taxon>Bacteria</taxon>
        <taxon>Bacillati</taxon>
        <taxon>Actinomycetota</taxon>
        <taxon>Actinomycetes</taxon>
        <taxon>Streptosporangiales</taxon>
        <taxon>Nocardiopsidaceae</taxon>
        <taxon>Nocardiopsis</taxon>
    </lineage>
</organism>
<dbReference type="AlphaFoldDB" id="A0A840WP29"/>
<comment type="caution">
    <text evidence="1">The sequence shown here is derived from an EMBL/GenBank/DDBJ whole genome shotgun (WGS) entry which is preliminary data.</text>
</comment>
<evidence type="ECO:0000313" key="2">
    <source>
        <dbReference type="Proteomes" id="UP000579647"/>
    </source>
</evidence>
<proteinExistence type="predicted"/>